<sequence length="57" mass="6384">MPTKQSNKKSIRNGIIYDIVTSVGSTVTALLYEPTKETAHKAATQYRTRQKQNNSKS</sequence>
<protein>
    <submittedName>
        <fullName evidence="2">Uncharacterized protein</fullName>
    </submittedName>
</protein>
<accession>X1MZD9</accession>
<dbReference type="AlphaFoldDB" id="X1MZD9"/>
<feature type="region of interest" description="Disordered" evidence="1">
    <location>
        <begin position="38"/>
        <end position="57"/>
    </location>
</feature>
<comment type="caution">
    <text evidence="2">The sequence shown here is derived from an EMBL/GenBank/DDBJ whole genome shotgun (WGS) entry which is preliminary data.</text>
</comment>
<evidence type="ECO:0000313" key="2">
    <source>
        <dbReference type="EMBL" id="GAI36668.1"/>
    </source>
</evidence>
<dbReference type="EMBL" id="BARV01023431">
    <property type="protein sequence ID" value="GAI36668.1"/>
    <property type="molecule type" value="Genomic_DNA"/>
</dbReference>
<name>X1MZD9_9ZZZZ</name>
<proteinExistence type="predicted"/>
<reference evidence="2" key="1">
    <citation type="journal article" date="2014" name="Front. Microbiol.">
        <title>High frequency of phylogenetically diverse reductive dehalogenase-homologous genes in deep subseafloor sedimentary metagenomes.</title>
        <authorList>
            <person name="Kawai M."/>
            <person name="Futagami T."/>
            <person name="Toyoda A."/>
            <person name="Takaki Y."/>
            <person name="Nishi S."/>
            <person name="Hori S."/>
            <person name="Arai W."/>
            <person name="Tsubouchi T."/>
            <person name="Morono Y."/>
            <person name="Uchiyama I."/>
            <person name="Ito T."/>
            <person name="Fujiyama A."/>
            <person name="Inagaki F."/>
            <person name="Takami H."/>
        </authorList>
    </citation>
    <scope>NUCLEOTIDE SEQUENCE</scope>
    <source>
        <strain evidence="2">Expedition CK06-06</strain>
    </source>
</reference>
<organism evidence="2">
    <name type="scientific">marine sediment metagenome</name>
    <dbReference type="NCBI Taxonomy" id="412755"/>
    <lineage>
        <taxon>unclassified sequences</taxon>
        <taxon>metagenomes</taxon>
        <taxon>ecological metagenomes</taxon>
    </lineage>
</organism>
<gene>
    <name evidence="2" type="ORF">S06H3_38441</name>
</gene>
<feature type="compositionally biased region" description="Polar residues" evidence="1">
    <location>
        <begin position="45"/>
        <end position="57"/>
    </location>
</feature>
<evidence type="ECO:0000256" key="1">
    <source>
        <dbReference type="SAM" id="MobiDB-lite"/>
    </source>
</evidence>